<dbReference type="Pfam" id="PF12728">
    <property type="entry name" value="HTH_17"/>
    <property type="match status" value="1"/>
</dbReference>
<reference evidence="2 3" key="1">
    <citation type="submission" date="2021-05" db="EMBL/GenBank/DDBJ databases">
        <title>Comparative genomic studies on the polysaccharide-degrading batcterial strains of the Flammeovirga genus.</title>
        <authorList>
            <person name="Zewei F."/>
            <person name="Zheng Z."/>
            <person name="Yu L."/>
            <person name="Ruyue G."/>
            <person name="Yanhong M."/>
            <person name="Yuanyuan C."/>
            <person name="Jingyan G."/>
            <person name="Wenjun H."/>
        </authorList>
    </citation>
    <scope>NUCLEOTIDE SEQUENCE [LARGE SCALE GENOMIC DNA]</scope>
    <source>
        <strain evidence="2 3">YS10</strain>
    </source>
</reference>
<dbReference type="InterPro" id="IPR010093">
    <property type="entry name" value="SinI_DNA-bd"/>
</dbReference>
<gene>
    <name evidence="2" type="ORF">KM029_15405</name>
</gene>
<evidence type="ECO:0000313" key="3">
    <source>
        <dbReference type="Proteomes" id="UP000682802"/>
    </source>
</evidence>
<dbReference type="InterPro" id="IPR041657">
    <property type="entry name" value="HTH_17"/>
</dbReference>
<name>A0ABX8GTP5_9BACT</name>
<dbReference type="RefSeq" id="WP_144074089.1">
    <property type="nucleotide sequence ID" value="NZ_CP076128.1"/>
</dbReference>
<dbReference type="EMBL" id="CP076128">
    <property type="protein sequence ID" value="QWG06683.1"/>
    <property type="molecule type" value="Genomic_DNA"/>
</dbReference>
<sequence>MQIEKRCQYCNKTFIAQKVTTRYCSHSCNQKHYKQIKKDGKVQKKNRDTKAIDLVYIQHKELLTPSEAKEILGIGKTYMYKLLAEGELKSIRITPKNIRIPKAEIENYLQKRLNKEKSKIQPTPTKLSNNMNFYWSISEVEKKYKISSKALYDLIKRNDIRKLQKGAKVYVKKSDINKIFNS</sequence>
<accession>A0ABX8GTP5</accession>
<proteinExistence type="predicted"/>
<protein>
    <submittedName>
        <fullName evidence="2">Helix-turn-helix domain-containing protein</fullName>
    </submittedName>
</protein>
<feature type="domain" description="Helix-turn-helix" evidence="1">
    <location>
        <begin position="62"/>
        <end position="112"/>
    </location>
</feature>
<keyword evidence="3" id="KW-1185">Reference proteome</keyword>
<dbReference type="NCBIfam" id="TIGR01764">
    <property type="entry name" value="excise"/>
    <property type="match status" value="1"/>
</dbReference>
<evidence type="ECO:0000259" key="1">
    <source>
        <dbReference type="Pfam" id="PF12728"/>
    </source>
</evidence>
<organism evidence="2 3">
    <name type="scientific">Flammeovirga kamogawensis</name>
    <dbReference type="NCBI Taxonomy" id="373891"/>
    <lineage>
        <taxon>Bacteria</taxon>
        <taxon>Pseudomonadati</taxon>
        <taxon>Bacteroidota</taxon>
        <taxon>Cytophagia</taxon>
        <taxon>Cytophagales</taxon>
        <taxon>Flammeovirgaceae</taxon>
        <taxon>Flammeovirga</taxon>
    </lineage>
</organism>
<evidence type="ECO:0000313" key="2">
    <source>
        <dbReference type="EMBL" id="QWG06683.1"/>
    </source>
</evidence>
<dbReference type="Proteomes" id="UP000682802">
    <property type="component" value="Chromosome 1"/>
</dbReference>